<dbReference type="Pfam" id="PF13365">
    <property type="entry name" value="Trypsin_2"/>
    <property type="match status" value="1"/>
</dbReference>
<gene>
    <name evidence="3" type="ORF">MSAN_01490200</name>
</gene>
<reference evidence="3" key="1">
    <citation type="submission" date="2020-05" db="EMBL/GenBank/DDBJ databases">
        <title>Mycena genomes resolve the evolution of fungal bioluminescence.</title>
        <authorList>
            <person name="Tsai I.J."/>
        </authorList>
    </citation>
    <scope>NUCLEOTIDE SEQUENCE</scope>
    <source>
        <strain evidence="3">160909Yilan</strain>
    </source>
</reference>
<dbReference type="InterPro" id="IPR043504">
    <property type="entry name" value="Peptidase_S1_PA_chymotrypsin"/>
</dbReference>
<evidence type="ECO:0000256" key="2">
    <source>
        <dbReference type="SAM" id="MobiDB-lite"/>
    </source>
</evidence>
<dbReference type="OrthoDB" id="2977758at2759"/>
<name>A0A8H7D1X4_9AGAR</name>
<keyword evidence="1" id="KW-0732">Signal</keyword>
<evidence type="ECO:0000256" key="1">
    <source>
        <dbReference type="ARBA" id="ARBA00022729"/>
    </source>
</evidence>
<evidence type="ECO:0000313" key="3">
    <source>
        <dbReference type="EMBL" id="KAF7355723.1"/>
    </source>
</evidence>
<organism evidence="3 4">
    <name type="scientific">Mycena sanguinolenta</name>
    <dbReference type="NCBI Taxonomy" id="230812"/>
    <lineage>
        <taxon>Eukaryota</taxon>
        <taxon>Fungi</taxon>
        <taxon>Dikarya</taxon>
        <taxon>Basidiomycota</taxon>
        <taxon>Agaricomycotina</taxon>
        <taxon>Agaricomycetes</taxon>
        <taxon>Agaricomycetidae</taxon>
        <taxon>Agaricales</taxon>
        <taxon>Marasmiineae</taxon>
        <taxon>Mycenaceae</taxon>
        <taxon>Mycena</taxon>
    </lineage>
</organism>
<comment type="caution">
    <text evidence="3">The sequence shown here is derived from an EMBL/GenBank/DDBJ whole genome shotgun (WGS) entry which is preliminary data.</text>
</comment>
<dbReference type="PANTHER" id="PTHR15462:SF8">
    <property type="entry name" value="SERINE PROTEASE"/>
    <property type="match status" value="1"/>
</dbReference>
<dbReference type="InterPro" id="IPR009003">
    <property type="entry name" value="Peptidase_S1_PA"/>
</dbReference>
<dbReference type="PANTHER" id="PTHR15462">
    <property type="entry name" value="SERINE PROTEASE"/>
    <property type="match status" value="1"/>
</dbReference>
<dbReference type="Gene3D" id="2.40.10.10">
    <property type="entry name" value="Trypsin-like serine proteases"/>
    <property type="match status" value="2"/>
</dbReference>
<sequence>MTSLAATWTLDVPPTAHPDPETETVTDDSHGAESVLGQDFRELVKPINFQDGGKYRSIVKIQARFRNYDGEDLWMMGTGWLIRPDLLVTAGHVVYDHAYGCGATTQIKCYIGYNGAQSVPQRGSAEENIPAVQPRYGSKIVTTESWTKDSGARSRDVAFVRVHKPFVGNLNLFKFIDTVSPARVRAGLVGYPGDKDLDGEKGAQMYELFDNTPIDLDKHPRHMISYHISTHGGQSGAPVLSKTDAGLIAIGTHCYGAGNGEAKNTGNAIGGQWGNDYNLLISLFDSSIPTSPNKIEYMAPGSTAKLPVPTPRPSFPSLPPTPGPQPPSESTMSDPVLFRPRTVPIPSPQPPVNPPATGTQPGFFQTGFFPSNPPATGTQPGFFQAGFLPSIPPATGTQPGFFPSNPPATGTQPGFFPSLPPSAGAQPPVHPEGVEEGFIDVLKDVARIGSTVVKAGGSLFGPIGTVVGTAAGGLLGALAGQESTMVALAMGRRGTNSIAPGVAERAVLAEASLQGVLHLMEHGDASHPVINKVVSHMARNYTSFAPNIDALSSRLAPQLTECGLAIAAQRLNRALTEPHQEADFEPLPRRALTGVPSAEAGFDLGNQGAFAESLFGPTLPLRGGEEGAFDFLGSLFTKAVSFAKPLVSQAAKVVVTDILPQVVSRVVGPATTSEATLSPVSPLNAEAANLIFKRALVADTAASALMSLTREELDSLKIKRSAQESGPEQQEGILDFIKTTVQKIGPFALDTAQTAIKRFAPVLVDIAANKLKEQIGPSLGSELTPRLKRQPSNLDRYRANGVATESAFNATLAAAPPAVVAAVA</sequence>
<keyword evidence="4" id="KW-1185">Reference proteome</keyword>
<dbReference type="EMBL" id="JACAZH010000011">
    <property type="protein sequence ID" value="KAF7355723.1"/>
    <property type="molecule type" value="Genomic_DNA"/>
</dbReference>
<accession>A0A8H7D1X4</accession>
<dbReference type="SUPFAM" id="SSF50494">
    <property type="entry name" value="Trypsin-like serine proteases"/>
    <property type="match status" value="1"/>
</dbReference>
<dbReference type="Proteomes" id="UP000623467">
    <property type="component" value="Unassembled WGS sequence"/>
</dbReference>
<feature type="region of interest" description="Disordered" evidence="2">
    <location>
        <begin position="301"/>
        <end position="338"/>
    </location>
</feature>
<dbReference type="InterPro" id="IPR050966">
    <property type="entry name" value="Glutamyl_endopeptidase"/>
</dbReference>
<evidence type="ECO:0000313" key="4">
    <source>
        <dbReference type="Proteomes" id="UP000623467"/>
    </source>
</evidence>
<protein>
    <submittedName>
        <fullName evidence="3">ATP synthase f1</fullName>
    </submittedName>
</protein>
<proteinExistence type="predicted"/>
<feature type="compositionally biased region" description="Pro residues" evidence="2">
    <location>
        <begin position="308"/>
        <end position="327"/>
    </location>
</feature>
<dbReference type="AlphaFoldDB" id="A0A8H7D1X4"/>
<feature type="region of interest" description="Disordered" evidence="2">
    <location>
        <begin position="1"/>
        <end position="29"/>
    </location>
</feature>